<accession>A0A9E9P3Q7</accession>
<keyword evidence="8" id="KW-1185">Reference proteome</keyword>
<keyword evidence="2" id="KW-1003">Cell membrane</keyword>
<dbReference type="PANTHER" id="PTHR33529:SF2">
    <property type="entry name" value="LIPOPOLYSACCHARIDE EXPORT SYSTEM PERMEASE PROTEIN LPTG"/>
    <property type="match status" value="1"/>
</dbReference>
<feature type="transmembrane region" description="Helical" evidence="6">
    <location>
        <begin position="358"/>
        <end position="380"/>
    </location>
</feature>
<keyword evidence="3 6" id="KW-0812">Transmembrane</keyword>
<feature type="transmembrane region" description="Helical" evidence="6">
    <location>
        <begin position="50"/>
        <end position="78"/>
    </location>
</feature>
<dbReference type="Proteomes" id="UP001156215">
    <property type="component" value="Chromosome"/>
</dbReference>
<protein>
    <submittedName>
        <fullName evidence="7">LPS export ABC transporter permease LptG</fullName>
    </submittedName>
</protein>
<dbReference type="InterPro" id="IPR005495">
    <property type="entry name" value="LptG/LptF_permease"/>
</dbReference>
<keyword evidence="4 6" id="KW-1133">Transmembrane helix</keyword>
<evidence type="ECO:0000256" key="3">
    <source>
        <dbReference type="ARBA" id="ARBA00022692"/>
    </source>
</evidence>
<dbReference type="GO" id="GO:0043190">
    <property type="term" value="C:ATP-binding cassette (ABC) transporter complex"/>
    <property type="evidence" value="ECO:0007669"/>
    <property type="project" value="InterPro"/>
</dbReference>
<evidence type="ECO:0000256" key="4">
    <source>
        <dbReference type="ARBA" id="ARBA00022989"/>
    </source>
</evidence>
<feature type="transmembrane region" description="Helical" evidence="6">
    <location>
        <begin position="331"/>
        <end position="352"/>
    </location>
</feature>
<evidence type="ECO:0000256" key="6">
    <source>
        <dbReference type="SAM" id="Phobius"/>
    </source>
</evidence>
<feature type="transmembrane region" description="Helical" evidence="6">
    <location>
        <begin position="300"/>
        <end position="319"/>
    </location>
</feature>
<gene>
    <name evidence="7" type="primary">lptG</name>
    <name evidence="7" type="ORF">NB640_08950</name>
</gene>
<evidence type="ECO:0000256" key="1">
    <source>
        <dbReference type="ARBA" id="ARBA00004651"/>
    </source>
</evidence>
<reference evidence="7" key="1">
    <citation type="journal article" date="2022" name="Front. Microbiol.">
        <title>New perspectives on an old grouping: The genomic and phenotypic variability of Oxalobacter formigenes and the implications for calcium oxalate stone prevention.</title>
        <authorList>
            <person name="Chmiel J.A."/>
            <person name="Carr C."/>
            <person name="Stuivenberg G.A."/>
            <person name="Venema R."/>
            <person name="Chanyi R.M."/>
            <person name="Al K.F."/>
            <person name="Giguere D."/>
            <person name="Say H."/>
            <person name="Akouris P.P."/>
            <person name="Dominguez Romero S.A."/>
            <person name="Kwong A."/>
            <person name="Tai V."/>
            <person name="Koval S.F."/>
            <person name="Razvi H."/>
            <person name="Bjazevic J."/>
            <person name="Burton J.P."/>
        </authorList>
    </citation>
    <scope>NUCLEOTIDE SEQUENCE</scope>
    <source>
        <strain evidence="7">WoOx3</strain>
    </source>
</reference>
<dbReference type="InterPro" id="IPR030923">
    <property type="entry name" value="LptG"/>
</dbReference>
<dbReference type="EMBL" id="CP098242">
    <property type="protein sequence ID" value="WAW09376.1"/>
    <property type="molecule type" value="Genomic_DNA"/>
</dbReference>
<name>A0A9E9P3Q7_9BURK</name>
<dbReference type="PANTHER" id="PTHR33529">
    <property type="entry name" value="SLR0882 PROTEIN-RELATED"/>
    <property type="match status" value="1"/>
</dbReference>
<dbReference type="GO" id="GO:0055085">
    <property type="term" value="P:transmembrane transport"/>
    <property type="evidence" value="ECO:0007669"/>
    <property type="project" value="InterPro"/>
</dbReference>
<comment type="subcellular location">
    <subcellularLocation>
        <location evidence="1">Cell membrane</location>
        <topology evidence="1">Multi-pass membrane protein</topology>
    </subcellularLocation>
</comment>
<evidence type="ECO:0000256" key="2">
    <source>
        <dbReference type="ARBA" id="ARBA00022475"/>
    </source>
</evidence>
<dbReference type="RefSeq" id="WP_269308374.1">
    <property type="nucleotide sequence ID" value="NZ_CP098242.1"/>
</dbReference>
<dbReference type="Pfam" id="PF03739">
    <property type="entry name" value="LptF_LptG"/>
    <property type="match status" value="1"/>
</dbReference>
<dbReference type="GO" id="GO:0015920">
    <property type="term" value="P:lipopolysaccharide transport"/>
    <property type="evidence" value="ECO:0007669"/>
    <property type="project" value="TreeGrafter"/>
</dbReference>
<dbReference type="KEGG" id="ovb:NB640_08950"/>
<evidence type="ECO:0000313" key="7">
    <source>
        <dbReference type="EMBL" id="WAW09376.1"/>
    </source>
</evidence>
<sequence>MKILQRYFASQIIKSVLFVLVAFLALFAFFDLIAEINSVGRGAYRLRHAFIYILLNLPGYIYELMPVAVLIGTIYVLARFAANSEFTIMRASSMSTLQAGWILIKIGLIFLIFIFMVGELITPYTSAKATAFRDSMLLRDMTPGKFRSGIWSRDSIYANGLEGEVIGLRFINIGGLRTDRTIRDIHLYEFDLHQQMQRMITASNGRYLGSHQWELSDVTEEIITAPGKKGETRFPASAPEFKTKKADAMTLLSELTPDLLTVLSVDATLMSAYDLSVYNRHLEANSQDATAYKIAFWKKIIYPFSVFVMMGLALPFAYLHFRSGGISVKIFTGIMIGVLFMLLNSLFSHLGLLNTWPAFLTAILPSIIFLLFACGALWWVERH</sequence>
<feature type="transmembrane region" description="Helical" evidence="6">
    <location>
        <begin position="99"/>
        <end position="118"/>
    </location>
</feature>
<keyword evidence="5 6" id="KW-0472">Membrane</keyword>
<dbReference type="AlphaFoldDB" id="A0A9E9P3Q7"/>
<evidence type="ECO:0000256" key="5">
    <source>
        <dbReference type="ARBA" id="ARBA00023136"/>
    </source>
</evidence>
<organism evidence="7 8">
    <name type="scientific">Oxalobacter vibrioformis</name>
    <dbReference type="NCBI Taxonomy" id="933080"/>
    <lineage>
        <taxon>Bacteria</taxon>
        <taxon>Pseudomonadati</taxon>
        <taxon>Pseudomonadota</taxon>
        <taxon>Betaproteobacteria</taxon>
        <taxon>Burkholderiales</taxon>
        <taxon>Oxalobacteraceae</taxon>
        <taxon>Oxalobacter</taxon>
    </lineage>
</organism>
<feature type="transmembrane region" description="Helical" evidence="6">
    <location>
        <begin position="12"/>
        <end position="30"/>
    </location>
</feature>
<dbReference type="NCBIfam" id="TIGR04408">
    <property type="entry name" value="LptG_lptG"/>
    <property type="match status" value="1"/>
</dbReference>
<evidence type="ECO:0000313" key="8">
    <source>
        <dbReference type="Proteomes" id="UP001156215"/>
    </source>
</evidence>
<proteinExistence type="predicted"/>